<evidence type="ECO:0000313" key="6">
    <source>
        <dbReference type="Proteomes" id="UP000694408"/>
    </source>
</evidence>
<evidence type="ECO:0000259" key="4">
    <source>
        <dbReference type="PROSITE" id="PS50067"/>
    </source>
</evidence>
<accession>A0A8C5NPY8</accession>
<comment type="caution">
    <text evidence="3">Lacks conserved residue(s) required for the propagation of feature annotation.</text>
</comment>
<keyword evidence="1" id="KW-0547">Nucleotide-binding</keyword>
<dbReference type="SUPFAM" id="SSF52540">
    <property type="entry name" value="P-loop containing nucleoside triphosphate hydrolases"/>
    <property type="match status" value="1"/>
</dbReference>
<evidence type="ECO:0000313" key="5">
    <source>
        <dbReference type="Ensembl" id="ENSJHYP00000015991.1"/>
    </source>
</evidence>
<protein>
    <recommendedName>
        <fullName evidence="4">Kinesin motor domain-containing protein</fullName>
    </recommendedName>
</protein>
<comment type="similarity">
    <text evidence="3">Belongs to the TRAFAC class myosin-kinesin ATPase superfamily. Kinesin family.</text>
</comment>
<dbReference type="GO" id="GO:0003777">
    <property type="term" value="F:microtubule motor activity"/>
    <property type="evidence" value="ECO:0007669"/>
    <property type="project" value="InterPro"/>
</dbReference>
<organism evidence="5 6">
    <name type="scientific">Junco hyemalis</name>
    <name type="common">Dark-eyed junco</name>
    <dbReference type="NCBI Taxonomy" id="40217"/>
    <lineage>
        <taxon>Eukaryota</taxon>
        <taxon>Metazoa</taxon>
        <taxon>Chordata</taxon>
        <taxon>Craniata</taxon>
        <taxon>Vertebrata</taxon>
        <taxon>Euteleostomi</taxon>
        <taxon>Archelosauria</taxon>
        <taxon>Archosauria</taxon>
        <taxon>Dinosauria</taxon>
        <taxon>Saurischia</taxon>
        <taxon>Theropoda</taxon>
        <taxon>Coelurosauria</taxon>
        <taxon>Aves</taxon>
        <taxon>Neognathae</taxon>
        <taxon>Neoaves</taxon>
        <taxon>Telluraves</taxon>
        <taxon>Australaves</taxon>
        <taxon>Passeriformes</taxon>
        <taxon>Passerellidae</taxon>
        <taxon>Junco</taxon>
    </lineage>
</organism>
<evidence type="ECO:0000256" key="3">
    <source>
        <dbReference type="PROSITE-ProRule" id="PRU00283"/>
    </source>
</evidence>
<dbReference type="PROSITE" id="PS50067">
    <property type="entry name" value="KINESIN_MOTOR_2"/>
    <property type="match status" value="1"/>
</dbReference>
<keyword evidence="2" id="KW-0067">ATP-binding</keyword>
<feature type="domain" description="Kinesin motor" evidence="4">
    <location>
        <begin position="14"/>
        <end position="97"/>
    </location>
</feature>
<dbReference type="InterPro" id="IPR001752">
    <property type="entry name" value="Kinesin_motor_dom"/>
</dbReference>
<dbReference type="Ensembl" id="ENSJHYT00000019293.1">
    <property type="protein sequence ID" value="ENSJHYP00000015991.1"/>
    <property type="gene ID" value="ENSJHYG00000012272.1"/>
</dbReference>
<evidence type="ECO:0000256" key="1">
    <source>
        <dbReference type="ARBA" id="ARBA00022741"/>
    </source>
</evidence>
<dbReference type="InterPro" id="IPR027417">
    <property type="entry name" value="P-loop_NTPase"/>
</dbReference>
<name>A0A8C5NPY8_JUNHY</name>
<dbReference type="Proteomes" id="UP000694408">
    <property type="component" value="Unplaced"/>
</dbReference>
<sequence>AKRRKSGVLQAPSRVMAFVRVKPTAHFAQDMIRLGADNKSIDIYIQKNPRGGVVNNSQTDWSFKLDGVLHNTSQEMVYDTVAKDLVCKALQGYNGDL</sequence>
<reference evidence="5" key="1">
    <citation type="submission" date="2025-08" db="UniProtKB">
        <authorList>
            <consortium name="Ensembl"/>
        </authorList>
    </citation>
    <scope>IDENTIFICATION</scope>
</reference>
<dbReference type="GO" id="GO:0008017">
    <property type="term" value="F:microtubule binding"/>
    <property type="evidence" value="ECO:0007669"/>
    <property type="project" value="InterPro"/>
</dbReference>
<evidence type="ECO:0000256" key="2">
    <source>
        <dbReference type="ARBA" id="ARBA00022840"/>
    </source>
</evidence>
<dbReference type="AlphaFoldDB" id="A0A8C5NPY8"/>
<dbReference type="Gene3D" id="3.40.850.10">
    <property type="entry name" value="Kinesin motor domain"/>
    <property type="match status" value="1"/>
</dbReference>
<dbReference type="GO" id="GO:0005524">
    <property type="term" value="F:ATP binding"/>
    <property type="evidence" value="ECO:0007669"/>
    <property type="project" value="UniProtKB-KW"/>
</dbReference>
<proteinExistence type="inferred from homology"/>
<dbReference type="InterPro" id="IPR036961">
    <property type="entry name" value="Kinesin_motor_dom_sf"/>
</dbReference>
<reference evidence="5" key="2">
    <citation type="submission" date="2025-09" db="UniProtKB">
        <authorList>
            <consortium name="Ensembl"/>
        </authorList>
    </citation>
    <scope>IDENTIFICATION</scope>
</reference>
<dbReference type="GO" id="GO:0007018">
    <property type="term" value="P:microtubule-based movement"/>
    <property type="evidence" value="ECO:0007669"/>
    <property type="project" value="InterPro"/>
</dbReference>
<keyword evidence="6" id="KW-1185">Reference proteome</keyword>